<evidence type="ECO:0000256" key="2">
    <source>
        <dbReference type="ARBA" id="ARBA00013090"/>
    </source>
</evidence>
<comment type="similarity">
    <text evidence="7">Belongs to the aspartate/glutamate racemases family.</text>
</comment>
<dbReference type="PANTHER" id="PTHR21198:SF2">
    <property type="entry name" value="GLUTAMATE RACEMASE"/>
    <property type="match status" value="1"/>
</dbReference>
<protein>
    <recommendedName>
        <fullName evidence="2 7">Glutamate racemase</fullName>
        <ecNumber evidence="2 7">5.1.1.3</ecNumber>
    </recommendedName>
</protein>
<comment type="catalytic activity">
    <reaction evidence="1 7">
        <text>L-glutamate = D-glutamate</text>
        <dbReference type="Rhea" id="RHEA:12813"/>
        <dbReference type="ChEBI" id="CHEBI:29985"/>
        <dbReference type="ChEBI" id="CHEBI:29986"/>
        <dbReference type="EC" id="5.1.1.3"/>
    </reaction>
</comment>
<dbReference type="SUPFAM" id="SSF53681">
    <property type="entry name" value="Aspartate/glutamate racemase"/>
    <property type="match status" value="2"/>
</dbReference>
<evidence type="ECO:0000256" key="6">
    <source>
        <dbReference type="ARBA" id="ARBA00023316"/>
    </source>
</evidence>
<dbReference type="PROSITE" id="PS00924">
    <property type="entry name" value="ASP_GLU_RACEMASE_2"/>
    <property type="match status" value="1"/>
</dbReference>
<dbReference type="AlphaFoldDB" id="A0A939KL75"/>
<dbReference type="NCBIfam" id="TIGR00067">
    <property type="entry name" value="glut_race"/>
    <property type="match status" value="1"/>
</dbReference>
<keyword evidence="9" id="KW-1185">Reference proteome</keyword>
<evidence type="ECO:0000313" key="8">
    <source>
        <dbReference type="EMBL" id="MBO1266953.1"/>
    </source>
</evidence>
<name>A0A939KL75_9MICC</name>
<dbReference type="GO" id="GO:0008360">
    <property type="term" value="P:regulation of cell shape"/>
    <property type="evidence" value="ECO:0007669"/>
    <property type="project" value="UniProtKB-KW"/>
</dbReference>
<dbReference type="GO" id="GO:0071555">
    <property type="term" value="P:cell wall organization"/>
    <property type="evidence" value="ECO:0007669"/>
    <property type="project" value="UniProtKB-KW"/>
</dbReference>
<evidence type="ECO:0000256" key="4">
    <source>
        <dbReference type="ARBA" id="ARBA00022984"/>
    </source>
</evidence>
<dbReference type="InterPro" id="IPR004391">
    <property type="entry name" value="Glu_race"/>
</dbReference>
<dbReference type="Gene3D" id="3.40.50.1860">
    <property type="match status" value="2"/>
</dbReference>
<feature type="binding site" evidence="7">
    <location>
        <begin position="227"/>
        <end position="228"/>
    </location>
    <ligand>
        <name>substrate</name>
    </ligand>
</feature>
<feature type="binding site" evidence="7">
    <location>
        <begin position="49"/>
        <end position="50"/>
    </location>
    <ligand>
        <name>substrate</name>
    </ligand>
</feature>
<evidence type="ECO:0000256" key="3">
    <source>
        <dbReference type="ARBA" id="ARBA00022960"/>
    </source>
</evidence>
<comment type="function">
    <text evidence="7">Provides the (R)-glutamate required for cell wall biosynthesis.</text>
</comment>
<keyword evidence="5 7" id="KW-0413">Isomerase</keyword>
<keyword evidence="4 7" id="KW-0573">Peptidoglycan synthesis</keyword>
<dbReference type="InterPro" id="IPR033134">
    <property type="entry name" value="Asp/Glu_racemase_AS_2"/>
</dbReference>
<dbReference type="GO" id="GO:0009252">
    <property type="term" value="P:peptidoglycan biosynthetic process"/>
    <property type="evidence" value="ECO:0007669"/>
    <property type="project" value="UniProtKB-UniRule"/>
</dbReference>
<comment type="caution">
    <text evidence="8">The sequence shown here is derived from an EMBL/GenBank/DDBJ whole genome shotgun (WGS) entry which is preliminary data.</text>
</comment>
<dbReference type="PANTHER" id="PTHR21198">
    <property type="entry name" value="GLUTAMATE RACEMASE"/>
    <property type="match status" value="1"/>
</dbReference>
<evidence type="ECO:0000256" key="7">
    <source>
        <dbReference type="HAMAP-Rule" id="MF_00258"/>
    </source>
</evidence>
<dbReference type="Proteomes" id="UP000664164">
    <property type="component" value="Unassembled WGS sequence"/>
</dbReference>
<sequence length="360" mass="36994">MAATGAKPYSRIIMSSASGKASAASAAMESPDNTTAAGQLGSRPIGIFDSGVGGLTVARSIIDQLPNESILYVGDTANGPYGPLPIAEVRASALGVMDELVDSGVKLLTIACNSASAAVLRDARERYTARYGIPVIEVIQPAVRRAVSATRSGRIGVIGTSATVGSRAYEDTFAAAPDLAITSVACPEFVSFVEAGITTGPELLAAANSYLEPLKAAGVDTVVLGCTHYPLLTGVISFVMGESVTLVSSAEETAKDVYRALATHGIQRSEASAPRHDFVATGDAGEFETLARRFLGPEVLSVQHVDHVAAQYPTGSLARITPEMLEAARAGSGHSRRSNFVESTAGLNAAGLNAVSGRGL</sequence>
<dbReference type="Pfam" id="PF01177">
    <property type="entry name" value="Asp_Glu_race"/>
    <property type="match status" value="1"/>
</dbReference>
<dbReference type="EC" id="5.1.1.3" evidence="2 7"/>
<keyword evidence="6 7" id="KW-0961">Cell wall biogenesis/degradation</keyword>
<gene>
    <name evidence="7" type="primary">murI</name>
    <name evidence="8" type="ORF">J1902_02970</name>
</gene>
<accession>A0A939KL75</accession>
<comment type="pathway">
    <text evidence="7">Cell wall biogenesis; peptidoglycan biosynthesis.</text>
</comment>
<evidence type="ECO:0000256" key="5">
    <source>
        <dbReference type="ARBA" id="ARBA00023235"/>
    </source>
</evidence>
<dbReference type="InterPro" id="IPR001920">
    <property type="entry name" value="Asp/Glu_race"/>
</dbReference>
<evidence type="ECO:0000256" key="1">
    <source>
        <dbReference type="ARBA" id="ARBA00001602"/>
    </source>
</evidence>
<dbReference type="GO" id="GO:0008881">
    <property type="term" value="F:glutamate racemase activity"/>
    <property type="evidence" value="ECO:0007669"/>
    <property type="project" value="UniProtKB-UniRule"/>
</dbReference>
<dbReference type="FunFam" id="3.40.50.1860:FF:000001">
    <property type="entry name" value="Glutamate racemase"/>
    <property type="match status" value="1"/>
</dbReference>
<dbReference type="InterPro" id="IPR015942">
    <property type="entry name" value="Asp/Glu/hydantoin_racemase"/>
</dbReference>
<organism evidence="8 9">
    <name type="scientific">Arthrobacter cavernae</name>
    <dbReference type="NCBI Taxonomy" id="2817681"/>
    <lineage>
        <taxon>Bacteria</taxon>
        <taxon>Bacillati</taxon>
        <taxon>Actinomycetota</taxon>
        <taxon>Actinomycetes</taxon>
        <taxon>Micrococcales</taxon>
        <taxon>Micrococcaceae</taxon>
        <taxon>Arthrobacter</taxon>
    </lineage>
</organism>
<feature type="active site" description="Proton donor/acceptor" evidence="7">
    <location>
        <position position="112"/>
    </location>
</feature>
<dbReference type="EMBL" id="JAFNLL010000004">
    <property type="protein sequence ID" value="MBO1266953.1"/>
    <property type="molecule type" value="Genomic_DNA"/>
</dbReference>
<feature type="active site" description="Proton donor/acceptor" evidence="7">
    <location>
        <position position="226"/>
    </location>
</feature>
<keyword evidence="3 7" id="KW-0133">Cell shape</keyword>
<evidence type="ECO:0000313" key="9">
    <source>
        <dbReference type="Proteomes" id="UP000664164"/>
    </source>
</evidence>
<proteinExistence type="inferred from homology"/>
<dbReference type="HAMAP" id="MF_00258">
    <property type="entry name" value="Glu_racemase"/>
    <property type="match status" value="1"/>
</dbReference>
<reference evidence="8" key="1">
    <citation type="submission" date="2021-03" db="EMBL/GenBank/DDBJ databases">
        <title>A new species, PO-11, isolated from a karst cave deposit.</title>
        <authorList>
            <person name="Zhaoxiaoyong W."/>
        </authorList>
    </citation>
    <scope>NUCLEOTIDE SEQUENCE</scope>
    <source>
        <strain evidence="8">PO-11</strain>
    </source>
</reference>
<feature type="binding site" evidence="7">
    <location>
        <begin position="81"/>
        <end position="82"/>
    </location>
    <ligand>
        <name>substrate</name>
    </ligand>
</feature>
<feature type="binding site" evidence="7">
    <location>
        <begin position="113"/>
        <end position="114"/>
    </location>
    <ligand>
        <name>substrate</name>
    </ligand>
</feature>